<feature type="chain" id="PRO_5011787533" description="DUF2147 domain-containing protein" evidence="2">
    <location>
        <begin position="20"/>
        <end position="141"/>
    </location>
</feature>
<feature type="signal peptide" evidence="2">
    <location>
        <begin position="1"/>
        <end position="19"/>
    </location>
</feature>
<sequence>MRSVLIALALISAATPAAAELWPTASTGWRFAMTVPSGPGRQRYGYVDAEAHPPGGWIVTVTCGEESTTDGRVLSRYVGKGTSTRGASPGFGGQWDWRGGRLAGSFVITQSMKHPHELRLPGEFTAPECPRRGMGDLSTGD</sequence>
<keyword evidence="4" id="KW-1185">Reference proteome</keyword>
<dbReference type="Proteomes" id="UP000198704">
    <property type="component" value="Unassembled WGS sequence"/>
</dbReference>
<name>A0A1G9RWC0_9HYPH</name>
<organism evidence="3 4">
    <name type="scientific">Methylobacterium phyllostachyos</name>
    <dbReference type="NCBI Taxonomy" id="582672"/>
    <lineage>
        <taxon>Bacteria</taxon>
        <taxon>Pseudomonadati</taxon>
        <taxon>Pseudomonadota</taxon>
        <taxon>Alphaproteobacteria</taxon>
        <taxon>Hyphomicrobiales</taxon>
        <taxon>Methylobacteriaceae</taxon>
        <taxon>Methylobacterium</taxon>
    </lineage>
</organism>
<proteinExistence type="predicted"/>
<protein>
    <recommendedName>
        <fullName evidence="5">DUF2147 domain-containing protein</fullName>
    </recommendedName>
</protein>
<dbReference type="OrthoDB" id="8004506at2"/>
<dbReference type="RefSeq" id="WP_091712845.1">
    <property type="nucleotide sequence ID" value="NZ_FNHS01000001.1"/>
</dbReference>
<dbReference type="STRING" id="582672.SAMN05216360_101399"/>
<reference evidence="4" key="1">
    <citation type="submission" date="2016-10" db="EMBL/GenBank/DDBJ databases">
        <authorList>
            <person name="Varghese N."/>
            <person name="Submissions S."/>
        </authorList>
    </citation>
    <scope>NUCLEOTIDE SEQUENCE [LARGE SCALE GENOMIC DNA]</scope>
    <source>
        <strain evidence="4">BL47</strain>
    </source>
</reference>
<evidence type="ECO:0000256" key="2">
    <source>
        <dbReference type="SAM" id="SignalP"/>
    </source>
</evidence>
<keyword evidence="2" id="KW-0732">Signal</keyword>
<evidence type="ECO:0008006" key="5">
    <source>
        <dbReference type="Google" id="ProtNLM"/>
    </source>
</evidence>
<evidence type="ECO:0000256" key="1">
    <source>
        <dbReference type="SAM" id="MobiDB-lite"/>
    </source>
</evidence>
<gene>
    <name evidence="3" type="ORF">SAMN05216360_101399</name>
</gene>
<accession>A0A1G9RWC0</accession>
<dbReference type="AlphaFoldDB" id="A0A1G9RWC0"/>
<evidence type="ECO:0000313" key="3">
    <source>
        <dbReference type="EMBL" id="SDM27320.1"/>
    </source>
</evidence>
<evidence type="ECO:0000313" key="4">
    <source>
        <dbReference type="Proteomes" id="UP000198704"/>
    </source>
</evidence>
<feature type="region of interest" description="Disordered" evidence="1">
    <location>
        <begin position="120"/>
        <end position="141"/>
    </location>
</feature>
<dbReference type="EMBL" id="FNHS01000001">
    <property type="protein sequence ID" value="SDM27320.1"/>
    <property type="molecule type" value="Genomic_DNA"/>
</dbReference>